<reference evidence="1 2" key="1">
    <citation type="submission" date="2024-06" db="EMBL/GenBank/DDBJ databases">
        <title>The Natural Products Discovery Center: Release of the First 8490 Sequenced Strains for Exploring Actinobacteria Biosynthetic Diversity.</title>
        <authorList>
            <person name="Kalkreuter E."/>
            <person name="Kautsar S.A."/>
            <person name="Yang D."/>
            <person name="Bader C.D."/>
            <person name="Teijaro C.N."/>
            <person name="Fluegel L."/>
            <person name="Davis C.M."/>
            <person name="Simpson J.R."/>
            <person name="Lauterbach L."/>
            <person name="Steele A.D."/>
            <person name="Gui C."/>
            <person name="Meng S."/>
            <person name="Li G."/>
            <person name="Viehrig K."/>
            <person name="Ye F."/>
            <person name="Su P."/>
            <person name="Kiefer A.F."/>
            <person name="Nichols A."/>
            <person name="Cepeda A.J."/>
            <person name="Yan W."/>
            <person name="Fan B."/>
            <person name="Jiang Y."/>
            <person name="Adhikari A."/>
            <person name="Zheng C.-J."/>
            <person name="Schuster L."/>
            <person name="Cowan T.M."/>
            <person name="Smanski M.J."/>
            <person name="Chevrette M.G."/>
            <person name="De Carvalho L.P.S."/>
            <person name="Shen B."/>
        </authorList>
    </citation>
    <scope>NUCLEOTIDE SEQUENCE [LARGE SCALE GENOMIC DNA]</scope>
    <source>
        <strain evidence="1 2">NPDC048117</strain>
    </source>
</reference>
<sequence>MSDPSASTSRAAAAPAADKAQPLPFLLTARQGEAARTLLSYVTSLPLPDPAAQLLAVVVAIRAARGGAGHLTGTDLSALRLGDARAAVDALRALGWQVDEAVFDSDPAAPVGTVVVPDLTGGTDRPLAFGERARSRVSGWVSRTLSAKPVKKLPPAGRLAALFLAAHGACELREEVPPHLPASCRPVLADLLDRGFLADLSGERYRLAPQVRHLSGLRPHEEEQQRKDPSKARGFLFTDEAWEAWKDACTPALRRHVESVEGCALCALPRERVAEAFMVQAEPVVVRRGTETVYGQWKDAHPDRGPRSAEFTVAFRAAHGHGPSFKQLFTGLGWDVPKRPQLRAFAVGRLTSNGWLTTTGHVPWTLRPGPAAQEQGIVLPRARTPASGAARVPR</sequence>
<evidence type="ECO:0000313" key="1">
    <source>
        <dbReference type="EMBL" id="MEU9579699.1"/>
    </source>
</evidence>
<dbReference type="RefSeq" id="WP_359274850.1">
    <property type="nucleotide sequence ID" value="NZ_JBEZNA010000053.1"/>
</dbReference>
<gene>
    <name evidence="1" type="ORF">AB0D95_20910</name>
</gene>
<dbReference type="EMBL" id="JBEZNA010000053">
    <property type="protein sequence ID" value="MEU9579699.1"/>
    <property type="molecule type" value="Genomic_DNA"/>
</dbReference>
<organism evidence="1 2">
    <name type="scientific">Streptomyces chilikensis</name>
    <dbReference type="NCBI Taxonomy" id="1194079"/>
    <lineage>
        <taxon>Bacteria</taxon>
        <taxon>Bacillati</taxon>
        <taxon>Actinomycetota</taxon>
        <taxon>Actinomycetes</taxon>
        <taxon>Kitasatosporales</taxon>
        <taxon>Streptomycetaceae</taxon>
        <taxon>Streptomyces</taxon>
    </lineage>
</organism>
<dbReference type="Proteomes" id="UP001551584">
    <property type="component" value="Unassembled WGS sequence"/>
</dbReference>
<name>A0ABV3EU86_9ACTN</name>
<protein>
    <submittedName>
        <fullName evidence="1">Uncharacterized protein</fullName>
    </submittedName>
</protein>
<proteinExistence type="predicted"/>
<keyword evidence="2" id="KW-1185">Reference proteome</keyword>
<evidence type="ECO:0000313" key="2">
    <source>
        <dbReference type="Proteomes" id="UP001551584"/>
    </source>
</evidence>
<comment type="caution">
    <text evidence="1">The sequence shown here is derived from an EMBL/GenBank/DDBJ whole genome shotgun (WGS) entry which is preliminary data.</text>
</comment>
<accession>A0ABV3EU86</accession>